<evidence type="ECO:0000313" key="1">
    <source>
        <dbReference type="EMBL" id="OAP60929.1"/>
    </source>
</evidence>
<dbReference type="EMBL" id="LVYI01000004">
    <property type="protein sequence ID" value="OAP60929.1"/>
    <property type="molecule type" value="Genomic_DNA"/>
</dbReference>
<dbReference type="RefSeq" id="XP_018694296.1">
    <property type="nucleotide sequence ID" value="XM_018837443.1"/>
</dbReference>
<comment type="caution">
    <text evidence="1">The sequence shown here is derived from an EMBL/GenBank/DDBJ whole genome shotgun (WGS) entry which is preliminary data.</text>
</comment>
<reference evidence="1 2" key="1">
    <citation type="submission" date="2016-04" db="EMBL/GenBank/DDBJ databases">
        <title>Draft genome of Fonsecaea erecta CBS 125763.</title>
        <authorList>
            <person name="Weiss V.A."/>
            <person name="Vicente V.A."/>
            <person name="Raittz R.T."/>
            <person name="Moreno L.F."/>
            <person name="De Souza E.M."/>
            <person name="Pedrosa F.O."/>
            <person name="Steffens M.B."/>
            <person name="Faoro H."/>
            <person name="Tadra-Sfeir M.Z."/>
            <person name="Najafzadeh M.J."/>
            <person name="Felipe M.S."/>
            <person name="Teixeira M."/>
            <person name="Sun J."/>
            <person name="Xi L."/>
            <person name="Gomes R."/>
            <person name="De Azevedo C.M."/>
            <person name="Salgado C.G."/>
            <person name="Da Silva M.B."/>
            <person name="Nascimento M.F."/>
            <person name="Queiroz-Telles F."/>
            <person name="Attili D.S."/>
            <person name="Gorbushina A."/>
        </authorList>
    </citation>
    <scope>NUCLEOTIDE SEQUENCE [LARGE SCALE GENOMIC DNA]</scope>
    <source>
        <strain evidence="1 2">CBS 125763</strain>
    </source>
</reference>
<organism evidence="1 2">
    <name type="scientific">Fonsecaea erecta</name>
    <dbReference type="NCBI Taxonomy" id="1367422"/>
    <lineage>
        <taxon>Eukaryota</taxon>
        <taxon>Fungi</taxon>
        <taxon>Dikarya</taxon>
        <taxon>Ascomycota</taxon>
        <taxon>Pezizomycotina</taxon>
        <taxon>Eurotiomycetes</taxon>
        <taxon>Chaetothyriomycetidae</taxon>
        <taxon>Chaetothyriales</taxon>
        <taxon>Herpotrichiellaceae</taxon>
        <taxon>Fonsecaea</taxon>
    </lineage>
</organism>
<dbReference type="AlphaFoldDB" id="A0A178ZM86"/>
<dbReference type="OrthoDB" id="4367324at2759"/>
<sequence>MADPAGKITLRGALSQSKWLVTTTAPLRSNTSGKAWPEVSASMWEDFTLDNLNAQYAQVLDYEFSTVELHALLSYPPSSDLVQITQAADINRLIKRNRHLLANTLTLAQGFLGLHPGATPLSVSTEVDKSSEAKLPNVSKKLTVDHVIWLDKQPIANLLVGLESGRTDDMQDRRCLSRK</sequence>
<accession>A0A178ZM86</accession>
<name>A0A178ZM86_9EURO</name>
<evidence type="ECO:0000313" key="2">
    <source>
        <dbReference type="Proteomes" id="UP000078343"/>
    </source>
</evidence>
<gene>
    <name evidence="1" type="ORF">AYL99_05931</name>
</gene>
<dbReference type="STRING" id="1367422.A0A178ZM86"/>
<proteinExistence type="predicted"/>
<protein>
    <submittedName>
        <fullName evidence="1">Uncharacterized protein</fullName>
    </submittedName>
</protein>
<keyword evidence="2" id="KW-1185">Reference proteome</keyword>
<dbReference type="GeneID" id="30010099"/>
<dbReference type="Proteomes" id="UP000078343">
    <property type="component" value="Unassembled WGS sequence"/>
</dbReference>